<dbReference type="Gene3D" id="3.30.1490.100">
    <property type="entry name" value="DNA polymerase, Y-family, little finger domain"/>
    <property type="match status" value="1"/>
</dbReference>
<dbReference type="AlphaFoldDB" id="A0A4R3KSN3"/>
<name>A0A4R3KSN3_9SPHI</name>
<sequence>MDRAILHLRPDNFFVSAERLKNPSLEGKAVIVIDEDKQEVLSCSHECRAFGIHASMEVGAARKLAPHAIVIPGDMERYQRRSEQFAGVLADAVPVLEKAAVDRFFADLSAVGNYPECWKWARELKQRIVRETGMPVSMGLSSSKFVSAMAALHTGPEQERCILPGAEKQFLAPFSIDELPFPHEGMRELLKKKGIISIGQLAAMSPGKIQRLLGKRGTIAWQEANGICHQALVPYRDPASVSTEVTFTRDCHNPSRLLSILNSMADKLSYSLRKNGMTASLVSVKLGYPDLTTAVRKAPVPPVVIGKNLASKAQDLFHVLYDKSKSVRMIGLRFGELEQRARQMQLFAGPAMLTPGNFSDRLADSSVRF</sequence>
<dbReference type="OrthoDB" id="9808813at2"/>
<comment type="similarity">
    <text evidence="1">Belongs to the DNA polymerase type-Y family.</text>
</comment>
<accession>A0A4R3KSN3</accession>
<dbReference type="InterPro" id="IPR043128">
    <property type="entry name" value="Rev_trsase/Diguanyl_cyclase"/>
</dbReference>
<organism evidence="3 4">
    <name type="scientific">Anseongella ginsenosidimutans</name>
    <dbReference type="NCBI Taxonomy" id="496056"/>
    <lineage>
        <taxon>Bacteria</taxon>
        <taxon>Pseudomonadati</taxon>
        <taxon>Bacteroidota</taxon>
        <taxon>Sphingobacteriia</taxon>
        <taxon>Sphingobacteriales</taxon>
        <taxon>Sphingobacteriaceae</taxon>
        <taxon>Anseongella</taxon>
    </lineage>
</organism>
<dbReference type="RefSeq" id="WP_132128453.1">
    <property type="nucleotide sequence ID" value="NZ_CP042432.1"/>
</dbReference>
<dbReference type="SUPFAM" id="SSF100879">
    <property type="entry name" value="Lesion bypass DNA polymerase (Y-family), little finger domain"/>
    <property type="match status" value="1"/>
</dbReference>
<keyword evidence="4" id="KW-1185">Reference proteome</keyword>
<dbReference type="GO" id="GO:0003684">
    <property type="term" value="F:damaged DNA binding"/>
    <property type="evidence" value="ECO:0007669"/>
    <property type="project" value="InterPro"/>
</dbReference>
<evidence type="ECO:0000313" key="3">
    <source>
        <dbReference type="EMBL" id="TCS88226.1"/>
    </source>
</evidence>
<evidence type="ECO:0000256" key="1">
    <source>
        <dbReference type="ARBA" id="ARBA00010945"/>
    </source>
</evidence>
<dbReference type="PANTHER" id="PTHR11076:SF33">
    <property type="entry name" value="DNA POLYMERASE KAPPA"/>
    <property type="match status" value="1"/>
</dbReference>
<dbReference type="Gene3D" id="3.40.1170.60">
    <property type="match status" value="1"/>
</dbReference>
<reference evidence="3 4" key="1">
    <citation type="submission" date="2019-03" db="EMBL/GenBank/DDBJ databases">
        <title>Genomic Encyclopedia of Type Strains, Phase IV (KMG-IV): sequencing the most valuable type-strain genomes for metagenomic binning, comparative biology and taxonomic classification.</title>
        <authorList>
            <person name="Goeker M."/>
        </authorList>
    </citation>
    <scope>NUCLEOTIDE SEQUENCE [LARGE SCALE GENOMIC DNA]</scope>
    <source>
        <strain evidence="3 4">DSM 21100</strain>
    </source>
</reference>
<dbReference type="Pfam" id="PF00817">
    <property type="entry name" value="IMS"/>
    <property type="match status" value="1"/>
</dbReference>
<feature type="domain" description="UmuC" evidence="2">
    <location>
        <begin position="5"/>
        <end position="180"/>
    </location>
</feature>
<dbReference type="InterPro" id="IPR050116">
    <property type="entry name" value="DNA_polymerase-Y"/>
</dbReference>
<gene>
    <name evidence="3" type="ORF">EDD80_10388</name>
</gene>
<dbReference type="InterPro" id="IPR001126">
    <property type="entry name" value="UmuC"/>
</dbReference>
<dbReference type="Gene3D" id="3.30.70.270">
    <property type="match status" value="1"/>
</dbReference>
<dbReference type="GO" id="GO:0042276">
    <property type="term" value="P:error-prone translesion synthesis"/>
    <property type="evidence" value="ECO:0007669"/>
    <property type="project" value="TreeGrafter"/>
</dbReference>
<dbReference type="InterPro" id="IPR017961">
    <property type="entry name" value="DNA_pol_Y-fam_little_finger"/>
</dbReference>
<dbReference type="GO" id="GO:0005829">
    <property type="term" value="C:cytosol"/>
    <property type="evidence" value="ECO:0007669"/>
    <property type="project" value="TreeGrafter"/>
</dbReference>
<dbReference type="EMBL" id="SMAD01000003">
    <property type="protein sequence ID" value="TCS88226.1"/>
    <property type="molecule type" value="Genomic_DNA"/>
</dbReference>
<dbReference type="Proteomes" id="UP000295807">
    <property type="component" value="Unassembled WGS sequence"/>
</dbReference>
<dbReference type="Gene3D" id="1.10.150.20">
    <property type="entry name" value="5' to 3' exonuclease, C-terminal subdomain"/>
    <property type="match status" value="1"/>
</dbReference>
<dbReference type="InterPro" id="IPR036775">
    <property type="entry name" value="DNA_pol_Y-fam_lit_finger_sf"/>
</dbReference>
<dbReference type="Pfam" id="PF11799">
    <property type="entry name" value="IMS_C"/>
    <property type="match status" value="1"/>
</dbReference>
<dbReference type="GO" id="GO:0006281">
    <property type="term" value="P:DNA repair"/>
    <property type="evidence" value="ECO:0007669"/>
    <property type="project" value="InterPro"/>
</dbReference>
<dbReference type="GO" id="GO:0003887">
    <property type="term" value="F:DNA-directed DNA polymerase activity"/>
    <property type="evidence" value="ECO:0007669"/>
    <property type="project" value="UniProtKB-KW"/>
</dbReference>
<evidence type="ECO:0000259" key="2">
    <source>
        <dbReference type="PROSITE" id="PS50173"/>
    </source>
</evidence>
<protein>
    <submittedName>
        <fullName evidence="3">DNA polymerase-4</fullName>
    </submittedName>
</protein>
<proteinExistence type="inferred from homology"/>
<dbReference type="GO" id="GO:0009432">
    <property type="term" value="P:SOS response"/>
    <property type="evidence" value="ECO:0007669"/>
    <property type="project" value="TreeGrafter"/>
</dbReference>
<dbReference type="SUPFAM" id="SSF56672">
    <property type="entry name" value="DNA/RNA polymerases"/>
    <property type="match status" value="1"/>
</dbReference>
<dbReference type="PROSITE" id="PS50173">
    <property type="entry name" value="UMUC"/>
    <property type="match status" value="1"/>
</dbReference>
<evidence type="ECO:0000313" key="4">
    <source>
        <dbReference type="Proteomes" id="UP000295807"/>
    </source>
</evidence>
<comment type="caution">
    <text evidence="3">The sequence shown here is derived from an EMBL/GenBank/DDBJ whole genome shotgun (WGS) entry which is preliminary data.</text>
</comment>
<dbReference type="InterPro" id="IPR043502">
    <property type="entry name" value="DNA/RNA_pol_sf"/>
</dbReference>
<dbReference type="PANTHER" id="PTHR11076">
    <property type="entry name" value="DNA REPAIR POLYMERASE UMUC / TRANSFERASE FAMILY MEMBER"/>
    <property type="match status" value="1"/>
</dbReference>